<name>A0A2S1RCJ7_9ACTN</name>
<evidence type="ECO:0000313" key="6">
    <source>
        <dbReference type="Proteomes" id="UP000244928"/>
    </source>
</evidence>
<accession>A0A2S1RCJ7</accession>
<evidence type="ECO:0000256" key="1">
    <source>
        <dbReference type="ARBA" id="ARBA00023015"/>
    </source>
</evidence>
<dbReference type="CDD" id="cd07377">
    <property type="entry name" value="WHTH_GntR"/>
    <property type="match status" value="1"/>
</dbReference>
<dbReference type="SMART" id="SM00345">
    <property type="entry name" value="HTH_GNTR"/>
    <property type="match status" value="1"/>
</dbReference>
<dbReference type="PROSITE" id="PS50949">
    <property type="entry name" value="HTH_GNTR"/>
    <property type="match status" value="1"/>
</dbReference>
<dbReference type="SUPFAM" id="SSF46785">
    <property type="entry name" value="Winged helix' DNA-binding domain"/>
    <property type="match status" value="1"/>
</dbReference>
<dbReference type="Gene3D" id="1.10.10.10">
    <property type="entry name" value="Winged helix-like DNA-binding domain superfamily/Winged helix DNA-binding domain"/>
    <property type="match status" value="1"/>
</dbReference>
<dbReference type="PANTHER" id="PTHR38445:SF9">
    <property type="entry name" value="HTH-TYPE TRANSCRIPTIONAL REPRESSOR YTRA"/>
    <property type="match status" value="1"/>
</dbReference>
<keyword evidence="1" id="KW-0805">Transcription regulation</keyword>
<feature type="domain" description="HTH gntR-type" evidence="4">
    <location>
        <begin position="11"/>
        <end position="79"/>
    </location>
</feature>
<keyword evidence="3" id="KW-0804">Transcription</keyword>
<proteinExistence type="predicted"/>
<dbReference type="Pfam" id="PF00392">
    <property type="entry name" value="GntR"/>
    <property type="match status" value="1"/>
</dbReference>
<evidence type="ECO:0000313" key="5">
    <source>
        <dbReference type="EMBL" id="AWH94000.1"/>
    </source>
</evidence>
<keyword evidence="2" id="KW-0238">DNA-binding</keyword>
<dbReference type="InterPro" id="IPR036390">
    <property type="entry name" value="WH_DNA-bd_sf"/>
</dbReference>
<evidence type="ECO:0000256" key="2">
    <source>
        <dbReference type="ARBA" id="ARBA00023125"/>
    </source>
</evidence>
<dbReference type="GO" id="GO:0003700">
    <property type="term" value="F:DNA-binding transcription factor activity"/>
    <property type="evidence" value="ECO:0007669"/>
    <property type="project" value="InterPro"/>
</dbReference>
<dbReference type="AlphaFoldDB" id="A0A2S1RCJ7"/>
<dbReference type="EMBL" id="CP015449">
    <property type="protein sequence ID" value="AWH94000.1"/>
    <property type="molecule type" value="Genomic_DNA"/>
</dbReference>
<dbReference type="InterPro" id="IPR036388">
    <property type="entry name" value="WH-like_DNA-bd_sf"/>
</dbReference>
<sequence>MTLAVDPGSAEPPFRQLKGQIVEAVTRGRLTPGTRMPPVRKLSDEAGVSTATAAKVYRELEETGVLESRGRSGTFVAAGDVRRAALIRAAEEFVALASASGASADDACRAVRDAFERDG</sequence>
<dbReference type="KEGG" id="dlu:A6035_14200"/>
<protein>
    <submittedName>
        <fullName evidence="5">GntR family transcriptional regulator</fullName>
    </submittedName>
</protein>
<evidence type="ECO:0000259" key="4">
    <source>
        <dbReference type="PROSITE" id="PS50949"/>
    </source>
</evidence>
<gene>
    <name evidence="5" type="ORF">A6035_14200</name>
</gene>
<dbReference type="Proteomes" id="UP000244928">
    <property type="component" value="Chromosome"/>
</dbReference>
<organism evidence="5 6">
    <name type="scientific">Dietzia lutea</name>
    <dbReference type="NCBI Taxonomy" id="546160"/>
    <lineage>
        <taxon>Bacteria</taxon>
        <taxon>Bacillati</taxon>
        <taxon>Actinomycetota</taxon>
        <taxon>Actinomycetes</taxon>
        <taxon>Mycobacteriales</taxon>
        <taxon>Dietziaceae</taxon>
        <taxon>Dietzia</taxon>
    </lineage>
</organism>
<reference evidence="5 6" key="1">
    <citation type="submission" date="2016-04" db="EMBL/GenBank/DDBJ databases">
        <title>Complete genome sequence of Dietzia lutea YIM 80766T, a strain isolated from desert soil in Egypt.</title>
        <authorList>
            <person name="Zhao J."/>
            <person name="Hu B."/>
            <person name="Geng S."/>
            <person name="Nie Y."/>
            <person name="Tang Y."/>
        </authorList>
    </citation>
    <scope>NUCLEOTIDE SEQUENCE [LARGE SCALE GENOMIC DNA]</scope>
    <source>
        <strain evidence="5 6">YIM 80766</strain>
    </source>
</reference>
<evidence type="ECO:0000256" key="3">
    <source>
        <dbReference type="ARBA" id="ARBA00023163"/>
    </source>
</evidence>
<dbReference type="GO" id="GO:0003677">
    <property type="term" value="F:DNA binding"/>
    <property type="evidence" value="ECO:0007669"/>
    <property type="project" value="UniProtKB-KW"/>
</dbReference>
<keyword evidence="6" id="KW-1185">Reference proteome</keyword>
<dbReference type="InterPro" id="IPR000524">
    <property type="entry name" value="Tscrpt_reg_HTH_GntR"/>
</dbReference>
<dbReference type="PANTHER" id="PTHR38445">
    <property type="entry name" value="HTH-TYPE TRANSCRIPTIONAL REPRESSOR YTRA"/>
    <property type="match status" value="1"/>
</dbReference>